<dbReference type="SUPFAM" id="SSF102400">
    <property type="entry name" value="DNA polymerase III chi subunit"/>
    <property type="match status" value="1"/>
</dbReference>
<dbReference type="GO" id="GO:0003887">
    <property type="term" value="F:DNA-directed DNA polymerase activity"/>
    <property type="evidence" value="ECO:0007669"/>
    <property type="project" value="InterPro"/>
</dbReference>
<dbReference type="RefSeq" id="WP_152839390.1">
    <property type="nucleotide sequence ID" value="NZ_WHUG01000007.1"/>
</dbReference>
<dbReference type="GO" id="GO:0003677">
    <property type="term" value="F:DNA binding"/>
    <property type="evidence" value="ECO:0007669"/>
    <property type="project" value="InterPro"/>
</dbReference>
<dbReference type="InterPro" id="IPR007459">
    <property type="entry name" value="DNA_pol3_chi"/>
</dbReference>
<evidence type="ECO:0000313" key="1">
    <source>
        <dbReference type="EMBL" id="MQA40174.1"/>
    </source>
</evidence>
<dbReference type="GO" id="GO:0032298">
    <property type="term" value="P:positive regulation of DNA-templated DNA replication initiation"/>
    <property type="evidence" value="ECO:0007669"/>
    <property type="project" value="TreeGrafter"/>
</dbReference>
<protein>
    <submittedName>
        <fullName evidence="1">DNA polymerase III subunit chi</fullName>
    </submittedName>
</protein>
<dbReference type="InterPro" id="IPR036768">
    <property type="entry name" value="PolIII_chi_sf"/>
</dbReference>
<reference evidence="1 2" key="1">
    <citation type="submission" date="2019-10" db="EMBL/GenBank/DDBJ databases">
        <title>Two novel species isolated from a subtropical stream in China.</title>
        <authorList>
            <person name="Lu H."/>
        </authorList>
    </citation>
    <scope>NUCLEOTIDE SEQUENCE [LARGE SCALE GENOMIC DNA]</scope>
    <source>
        <strain evidence="1 2">FT29W</strain>
    </source>
</reference>
<dbReference type="Gene3D" id="3.40.50.10110">
    <property type="entry name" value="DNA polymerase III subunit chi"/>
    <property type="match status" value="1"/>
</dbReference>
<dbReference type="AlphaFoldDB" id="A0A6A7N505"/>
<evidence type="ECO:0000313" key="2">
    <source>
        <dbReference type="Proteomes" id="UP000440498"/>
    </source>
</evidence>
<dbReference type="PANTHER" id="PTHR38767">
    <property type="entry name" value="DNA POLYMERASE III SUBUNIT CHI"/>
    <property type="match status" value="1"/>
</dbReference>
<keyword evidence="2" id="KW-1185">Reference proteome</keyword>
<dbReference type="Proteomes" id="UP000440498">
    <property type="component" value="Unassembled WGS sequence"/>
</dbReference>
<sequence length="141" mass="15614">MTRIDFHTNVPDKIAYACRLVRKASAANTRVVLMADDEAQLAELNTAMWTFSSVDFLPHVLAGDALAAHTPIILTDNDEAELPHKELLINLSRRAPSGVAQFARMIEVISSDEDDAAAGRKRYVAYKQQDYPLTHFVTGKS</sequence>
<organism evidence="1 2">
    <name type="scientific">Rugamonas aquatica</name>
    <dbReference type="NCBI Taxonomy" id="2743357"/>
    <lineage>
        <taxon>Bacteria</taxon>
        <taxon>Pseudomonadati</taxon>
        <taxon>Pseudomonadota</taxon>
        <taxon>Betaproteobacteria</taxon>
        <taxon>Burkholderiales</taxon>
        <taxon>Oxalobacteraceae</taxon>
        <taxon>Telluria group</taxon>
        <taxon>Rugamonas</taxon>
    </lineage>
</organism>
<dbReference type="GO" id="GO:0006260">
    <property type="term" value="P:DNA replication"/>
    <property type="evidence" value="ECO:0007669"/>
    <property type="project" value="InterPro"/>
</dbReference>
<dbReference type="EMBL" id="WHUG01000007">
    <property type="protein sequence ID" value="MQA40174.1"/>
    <property type="molecule type" value="Genomic_DNA"/>
</dbReference>
<gene>
    <name evidence="1" type="ORF">GEV02_18650</name>
</gene>
<proteinExistence type="predicted"/>
<dbReference type="Pfam" id="PF04364">
    <property type="entry name" value="DNA_pol3_chi"/>
    <property type="match status" value="1"/>
</dbReference>
<dbReference type="PANTHER" id="PTHR38767:SF1">
    <property type="entry name" value="DNA POLYMERASE III SUBUNIT CHI"/>
    <property type="match status" value="1"/>
</dbReference>
<name>A0A6A7N505_9BURK</name>
<comment type="caution">
    <text evidence="1">The sequence shown here is derived from an EMBL/GenBank/DDBJ whole genome shotgun (WGS) entry which is preliminary data.</text>
</comment>
<accession>A0A6A7N505</accession>